<organism evidence="5 6">
    <name type="scientific">Brevibacillus panacihumi W25</name>
    <dbReference type="NCBI Taxonomy" id="1408254"/>
    <lineage>
        <taxon>Bacteria</taxon>
        <taxon>Bacillati</taxon>
        <taxon>Bacillota</taxon>
        <taxon>Bacilli</taxon>
        <taxon>Bacillales</taxon>
        <taxon>Paenibacillaceae</taxon>
        <taxon>Brevibacillus</taxon>
    </lineage>
</organism>
<dbReference type="InterPro" id="IPR000089">
    <property type="entry name" value="Biotin_lipoyl"/>
</dbReference>
<sequence length="178" mass="19094">MLTIYEVKELVKLLEQTDIESVEVKDDQSRISIKRSFPGAQVTAIVQAEPVSSSKTPVAIPAVVAPAVTHAQTERAVVQEAPRSTAGETVDSAQSHFANIQKIVSPMVGTFYAAPAVDAPPYVKVGDRVHASSVVCIVEAMKLFNEIEAEVSGEIVQVLVENGQLVEPGQPLFMVKLD</sequence>
<dbReference type="PROSITE" id="PS50968">
    <property type="entry name" value="BIOTINYL_LIPOYL"/>
    <property type="match status" value="1"/>
</dbReference>
<dbReference type="HOGENOM" id="CLU_016733_3_0_9"/>
<keyword evidence="2 3" id="KW-0092">Biotin</keyword>
<dbReference type="AlphaFoldDB" id="V6MBH9"/>
<evidence type="ECO:0000256" key="1">
    <source>
        <dbReference type="ARBA" id="ARBA00017562"/>
    </source>
</evidence>
<keyword evidence="6" id="KW-1185">Reference proteome</keyword>
<dbReference type="PRINTS" id="PR01071">
    <property type="entry name" value="ACOABIOTINCC"/>
</dbReference>
<dbReference type="RefSeq" id="WP_023554270.1">
    <property type="nucleotide sequence ID" value="NZ_KI629782.1"/>
</dbReference>
<protein>
    <recommendedName>
        <fullName evidence="1 3">Biotin carboxyl carrier protein of acetyl-CoA carboxylase</fullName>
    </recommendedName>
</protein>
<dbReference type="NCBIfam" id="TIGR00531">
    <property type="entry name" value="BCCP"/>
    <property type="match status" value="1"/>
</dbReference>
<dbReference type="GO" id="GO:0003989">
    <property type="term" value="F:acetyl-CoA carboxylase activity"/>
    <property type="evidence" value="ECO:0007669"/>
    <property type="project" value="InterPro"/>
</dbReference>
<evidence type="ECO:0000313" key="5">
    <source>
        <dbReference type="EMBL" id="EST55904.1"/>
    </source>
</evidence>
<name>V6MBH9_9BACL</name>
<dbReference type="InterPro" id="IPR011053">
    <property type="entry name" value="Single_hybrid_motif"/>
</dbReference>
<proteinExistence type="predicted"/>
<dbReference type="EMBL" id="AYJU01000001">
    <property type="protein sequence ID" value="EST55904.1"/>
    <property type="molecule type" value="Genomic_DNA"/>
</dbReference>
<comment type="caution">
    <text evidence="5">The sequence shown here is derived from an EMBL/GenBank/DDBJ whole genome shotgun (WGS) entry which is preliminary data.</text>
</comment>
<keyword evidence="3" id="KW-0275">Fatty acid biosynthesis</keyword>
<dbReference type="PANTHER" id="PTHR45266:SF3">
    <property type="entry name" value="OXALOACETATE DECARBOXYLASE ALPHA CHAIN"/>
    <property type="match status" value="1"/>
</dbReference>
<evidence type="ECO:0000256" key="3">
    <source>
        <dbReference type="RuleBase" id="RU364072"/>
    </source>
</evidence>
<dbReference type="OrthoDB" id="9811735at2"/>
<keyword evidence="3" id="KW-0444">Lipid biosynthesis</keyword>
<dbReference type="GO" id="GO:0006633">
    <property type="term" value="P:fatty acid biosynthetic process"/>
    <property type="evidence" value="ECO:0007669"/>
    <property type="project" value="UniProtKB-UniPathway"/>
</dbReference>
<dbReference type="STRING" id="1408254.T458_00875"/>
<dbReference type="eggNOG" id="COG0511">
    <property type="taxonomic scope" value="Bacteria"/>
</dbReference>
<dbReference type="GO" id="GO:0009317">
    <property type="term" value="C:acetyl-CoA carboxylase complex"/>
    <property type="evidence" value="ECO:0007669"/>
    <property type="project" value="InterPro"/>
</dbReference>
<keyword evidence="3" id="KW-0443">Lipid metabolism</keyword>
<dbReference type="Pfam" id="PF00364">
    <property type="entry name" value="Biotin_lipoyl"/>
    <property type="match status" value="1"/>
</dbReference>
<dbReference type="PANTHER" id="PTHR45266">
    <property type="entry name" value="OXALOACETATE DECARBOXYLASE ALPHA CHAIN"/>
    <property type="match status" value="1"/>
</dbReference>
<dbReference type="UniPathway" id="UPA00094"/>
<reference evidence="5 6" key="1">
    <citation type="journal article" date="2014" name="Genome Announc.">
        <title>Draft Genome Sequence of Brevibacillus panacihumi Strain W25, a Halotolerant Hydrocarbon-Degrading Bacterium.</title>
        <authorList>
            <person name="Wang X."/>
            <person name="Jin D."/>
            <person name="Zhou L."/>
            <person name="Wu L."/>
            <person name="An W."/>
            <person name="Chen Y."/>
            <person name="Zhao L."/>
        </authorList>
    </citation>
    <scope>NUCLEOTIDE SEQUENCE [LARGE SCALE GENOMIC DNA]</scope>
    <source>
        <strain evidence="5 6">W25</strain>
    </source>
</reference>
<keyword evidence="3" id="KW-0276">Fatty acid metabolism</keyword>
<evidence type="ECO:0000313" key="6">
    <source>
        <dbReference type="Proteomes" id="UP000017973"/>
    </source>
</evidence>
<comment type="function">
    <text evidence="3">This protein is a component of the acetyl coenzyme A carboxylase complex; first, biotin carboxylase catalyzes the carboxylation of the carrier protein and then the transcarboxylase transfers the carboxyl group to form malonyl-CoA.</text>
</comment>
<evidence type="ECO:0000256" key="2">
    <source>
        <dbReference type="ARBA" id="ARBA00023267"/>
    </source>
</evidence>
<dbReference type="InterPro" id="IPR001249">
    <property type="entry name" value="AcCoA_biotinCC"/>
</dbReference>
<comment type="pathway">
    <text evidence="3">Lipid metabolism; fatty acid biosynthesis.</text>
</comment>
<dbReference type="SUPFAM" id="SSF51230">
    <property type="entry name" value="Single hybrid motif"/>
    <property type="match status" value="1"/>
</dbReference>
<evidence type="ECO:0000259" key="4">
    <source>
        <dbReference type="PROSITE" id="PS50968"/>
    </source>
</evidence>
<dbReference type="PATRIC" id="fig|1408254.3.peg.181"/>
<gene>
    <name evidence="5" type="ORF">T458_00875</name>
</gene>
<dbReference type="InterPro" id="IPR050709">
    <property type="entry name" value="Biotin_Carboxyl_Carrier/Decarb"/>
</dbReference>
<dbReference type="Proteomes" id="UP000017973">
    <property type="component" value="Unassembled WGS sequence"/>
</dbReference>
<accession>V6MBH9</accession>
<feature type="domain" description="Lipoyl-binding" evidence="4">
    <location>
        <begin position="100"/>
        <end position="176"/>
    </location>
</feature>
<dbReference type="CDD" id="cd06850">
    <property type="entry name" value="biotinyl_domain"/>
    <property type="match status" value="1"/>
</dbReference>
<dbReference type="Gene3D" id="2.40.50.100">
    <property type="match status" value="1"/>
</dbReference>